<evidence type="ECO:0000313" key="1">
    <source>
        <dbReference type="EMBL" id="KAG1370273.1"/>
    </source>
</evidence>
<accession>A0A8K0IXP8</accession>
<sequence length="81" mass="9135">MVLQRKTEILQYRKVGMKQGQVFEVGDETTKFLFLNLTAFKCLHIGTGSEVTSSVFFMDNIIDFAKDISLLNLKGITKSSI</sequence>
<comment type="caution">
    <text evidence="1">The sequence shown here is derived from an EMBL/GenBank/DDBJ whole genome shotgun (WGS) entry which is preliminary data.</text>
</comment>
<gene>
    <name evidence="1" type="ORF">COCNU_15G006390</name>
</gene>
<dbReference type="Proteomes" id="UP000797356">
    <property type="component" value="Chromosome 15"/>
</dbReference>
<evidence type="ECO:0000313" key="2">
    <source>
        <dbReference type="Proteomes" id="UP000797356"/>
    </source>
</evidence>
<dbReference type="AlphaFoldDB" id="A0A8K0IXP8"/>
<reference evidence="1" key="2">
    <citation type="submission" date="2019-07" db="EMBL/GenBank/DDBJ databases">
        <authorList>
            <person name="Yang Y."/>
            <person name="Bocs S."/>
            <person name="Baudouin L."/>
        </authorList>
    </citation>
    <scope>NUCLEOTIDE SEQUENCE</scope>
    <source>
        <tissue evidence="1">Spear leaf of Hainan Tall coconut</tissue>
    </source>
</reference>
<dbReference type="OrthoDB" id="1846188at2759"/>
<proteinExistence type="predicted"/>
<dbReference type="EMBL" id="CM017886">
    <property type="protein sequence ID" value="KAG1370273.1"/>
    <property type="molecule type" value="Genomic_DNA"/>
</dbReference>
<reference evidence="1" key="1">
    <citation type="journal article" date="2017" name="Gigascience">
        <title>The genome draft of coconut (Cocos nucifera).</title>
        <authorList>
            <person name="Xiao Y."/>
            <person name="Xu P."/>
            <person name="Fan H."/>
            <person name="Baudouin L."/>
            <person name="Xia W."/>
            <person name="Bocs S."/>
            <person name="Xu J."/>
            <person name="Li Q."/>
            <person name="Guo A."/>
            <person name="Zhou L."/>
            <person name="Li J."/>
            <person name="Wu Y."/>
            <person name="Ma Z."/>
            <person name="Armero A."/>
            <person name="Issali A.E."/>
            <person name="Liu N."/>
            <person name="Peng M."/>
            <person name="Yang Y."/>
        </authorList>
    </citation>
    <scope>NUCLEOTIDE SEQUENCE</scope>
    <source>
        <tissue evidence="1">Spear leaf of Hainan Tall coconut</tissue>
    </source>
</reference>
<dbReference type="InterPro" id="IPR004158">
    <property type="entry name" value="DUF247_pln"/>
</dbReference>
<keyword evidence="2" id="KW-1185">Reference proteome</keyword>
<dbReference type="Pfam" id="PF03140">
    <property type="entry name" value="DUF247"/>
    <property type="match status" value="1"/>
</dbReference>
<organism evidence="1 2">
    <name type="scientific">Cocos nucifera</name>
    <name type="common">Coconut palm</name>
    <dbReference type="NCBI Taxonomy" id="13894"/>
    <lineage>
        <taxon>Eukaryota</taxon>
        <taxon>Viridiplantae</taxon>
        <taxon>Streptophyta</taxon>
        <taxon>Embryophyta</taxon>
        <taxon>Tracheophyta</taxon>
        <taxon>Spermatophyta</taxon>
        <taxon>Magnoliopsida</taxon>
        <taxon>Liliopsida</taxon>
        <taxon>Arecaceae</taxon>
        <taxon>Arecoideae</taxon>
        <taxon>Cocoseae</taxon>
        <taxon>Attaleinae</taxon>
        <taxon>Cocos</taxon>
    </lineage>
</organism>
<protein>
    <submittedName>
        <fullName evidence="1">Putative UPF0481 protein</fullName>
    </submittedName>
</protein>
<name>A0A8K0IXP8_COCNU</name>